<dbReference type="PIRSF" id="PIRSF000410">
    <property type="entry name" value="CheR"/>
    <property type="match status" value="1"/>
</dbReference>
<dbReference type="SUPFAM" id="SSF53335">
    <property type="entry name" value="S-adenosyl-L-methionine-dependent methyltransferases"/>
    <property type="match status" value="1"/>
</dbReference>
<keyword evidence="4 5" id="KW-0949">S-adenosyl-L-methionine</keyword>
<sequence length="268" mass="30086">MSMTEIQEHEFAKFQGFIFDQAGITLSDAKKSLVSGRLAKRLAHYRLSSYSDYLKLLQGGSEPGEVQIAIDLLTTNETYFFREPKHFELLLKIARQATQENRGLRVWSAASSTGEEPYSIAMVLADAQAGLPWTVLGTDVSSRVLRHARIGHYQMERASNIPADFLKKYCLRGIGVEAGTILLQRELRERVQFSQVNLNKPLPALGQFDIIFLRNVLIYFSNDTKRQVVQRLLGHLRSGGHLLIGHSESLNDITSAVRAVAPSIYLKP</sequence>
<dbReference type="Proteomes" id="UP000023268">
    <property type="component" value="Unassembled WGS sequence"/>
</dbReference>
<dbReference type="STRING" id="1458275.AZ34_12905"/>
<evidence type="ECO:0000256" key="6">
    <source>
        <dbReference type="PIRSR" id="PIRSR000410-1"/>
    </source>
</evidence>
<dbReference type="EC" id="2.1.1.80" evidence="5"/>
<gene>
    <name evidence="8" type="ORF">AZ34_12905</name>
</gene>
<accession>A0A016XID3</accession>
<feature type="domain" description="CheR-type methyltransferase" evidence="7">
    <location>
        <begin position="1"/>
        <end position="268"/>
    </location>
</feature>
<dbReference type="PRINTS" id="PR00996">
    <property type="entry name" value="CHERMTFRASE"/>
</dbReference>
<dbReference type="InterPro" id="IPR000780">
    <property type="entry name" value="CheR_MeTrfase"/>
</dbReference>
<feature type="binding site" evidence="6">
    <location>
        <begin position="197"/>
        <end position="198"/>
    </location>
    <ligand>
        <name>S-adenosyl-L-methionine</name>
        <dbReference type="ChEBI" id="CHEBI:59789"/>
    </ligand>
</feature>
<feature type="binding site" evidence="6">
    <location>
        <position position="76"/>
    </location>
    <ligand>
        <name>S-adenosyl-L-methionine</name>
        <dbReference type="ChEBI" id="CHEBI:59789"/>
    </ligand>
</feature>
<proteinExistence type="predicted"/>
<name>A0A016XID3_9BURK</name>
<comment type="catalytic activity">
    <reaction evidence="1 5">
        <text>L-glutamyl-[protein] + S-adenosyl-L-methionine = [protein]-L-glutamate 5-O-methyl ester + S-adenosyl-L-homocysteine</text>
        <dbReference type="Rhea" id="RHEA:24452"/>
        <dbReference type="Rhea" id="RHEA-COMP:10208"/>
        <dbReference type="Rhea" id="RHEA-COMP:10311"/>
        <dbReference type="ChEBI" id="CHEBI:29973"/>
        <dbReference type="ChEBI" id="CHEBI:57856"/>
        <dbReference type="ChEBI" id="CHEBI:59789"/>
        <dbReference type="ChEBI" id="CHEBI:82795"/>
        <dbReference type="EC" id="2.1.1.80"/>
    </reaction>
</comment>
<dbReference type="Gene3D" id="1.10.155.10">
    <property type="entry name" value="Chemotaxis receptor methyltransferase CheR, N-terminal domain"/>
    <property type="match status" value="1"/>
</dbReference>
<dbReference type="GO" id="GO:0032259">
    <property type="term" value="P:methylation"/>
    <property type="evidence" value="ECO:0007669"/>
    <property type="project" value="UniProtKB-KW"/>
</dbReference>
<dbReference type="InterPro" id="IPR022641">
    <property type="entry name" value="CheR_N"/>
</dbReference>
<evidence type="ECO:0000256" key="1">
    <source>
        <dbReference type="ARBA" id="ARBA00001541"/>
    </source>
</evidence>
<dbReference type="Gene3D" id="3.40.50.150">
    <property type="entry name" value="Vaccinia Virus protein VP39"/>
    <property type="match status" value="1"/>
</dbReference>
<feature type="binding site" evidence="6">
    <location>
        <position position="116"/>
    </location>
    <ligand>
        <name>S-adenosyl-L-methionine</name>
        <dbReference type="ChEBI" id="CHEBI:59789"/>
    </ligand>
</feature>
<dbReference type="InterPro" id="IPR029063">
    <property type="entry name" value="SAM-dependent_MTases_sf"/>
</dbReference>
<evidence type="ECO:0000256" key="2">
    <source>
        <dbReference type="ARBA" id="ARBA00022603"/>
    </source>
</evidence>
<dbReference type="Pfam" id="PF01739">
    <property type="entry name" value="CheR"/>
    <property type="match status" value="1"/>
</dbReference>
<dbReference type="PANTHER" id="PTHR24422">
    <property type="entry name" value="CHEMOTAXIS PROTEIN METHYLTRANSFERASE"/>
    <property type="match status" value="1"/>
</dbReference>
<feature type="binding site" evidence="6">
    <location>
        <begin position="214"/>
        <end position="215"/>
    </location>
    <ligand>
        <name>S-adenosyl-L-methionine</name>
        <dbReference type="ChEBI" id="CHEBI:59789"/>
    </ligand>
</feature>
<feature type="binding site" evidence="6">
    <location>
        <position position="139"/>
    </location>
    <ligand>
        <name>S-adenosyl-L-methionine</name>
        <dbReference type="ChEBI" id="CHEBI:59789"/>
    </ligand>
</feature>
<reference evidence="8 9" key="1">
    <citation type="submission" date="2014-02" db="EMBL/GenBank/DDBJ databases">
        <title>Draft Genome of Hylemonella gracilis isolated from the Niagara River.</title>
        <authorList>
            <person name="Pawlowski D.R."/>
            <person name="Koudelka G.B."/>
        </authorList>
    </citation>
    <scope>NUCLEOTIDE SEQUENCE [LARGE SCALE GENOMIC DNA]</scope>
    <source>
        <strain evidence="8 9">Niagara R</strain>
    </source>
</reference>
<evidence type="ECO:0000256" key="5">
    <source>
        <dbReference type="PIRNR" id="PIRNR000410"/>
    </source>
</evidence>
<organism evidence="8 9">
    <name type="scientific">Hylemonella gracilis str. Niagara R</name>
    <dbReference type="NCBI Taxonomy" id="1458275"/>
    <lineage>
        <taxon>Bacteria</taxon>
        <taxon>Pseudomonadati</taxon>
        <taxon>Pseudomonadota</taxon>
        <taxon>Betaproteobacteria</taxon>
        <taxon>Burkholderiales</taxon>
        <taxon>Comamonadaceae</taxon>
        <taxon>Hylemonella</taxon>
    </lineage>
</organism>
<evidence type="ECO:0000313" key="8">
    <source>
        <dbReference type="EMBL" id="EYC51869.1"/>
    </source>
</evidence>
<dbReference type="CDD" id="cd02440">
    <property type="entry name" value="AdoMet_MTases"/>
    <property type="match status" value="1"/>
</dbReference>
<dbReference type="SUPFAM" id="SSF47757">
    <property type="entry name" value="Chemotaxis receptor methyltransferase CheR, N-terminal domain"/>
    <property type="match status" value="1"/>
</dbReference>
<protein>
    <recommendedName>
        <fullName evidence="5">Chemotaxis protein methyltransferase</fullName>
        <ecNumber evidence="5">2.1.1.80</ecNumber>
    </recommendedName>
</protein>
<keyword evidence="3 5" id="KW-0808">Transferase</keyword>
<dbReference type="EMBL" id="JEMG01000001">
    <property type="protein sequence ID" value="EYC51869.1"/>
    <property type="molecule type" value="Genomic_DNA"/>
</dbReference>
<dbReference type="eggNOG" id="COG1352">
    <property type="taxonomic scope" value="Bacteria"/>
</dbReference>
<dbReference type="AlphaFoldDB" id="A0A016XID3"/>
<dbReference type="PROSITE" id="PS50123">
    <property type="entry name" value="CHER"/>
    <property type="match status" value="1"/>
</dbReference>
<dbReference type="InterPro" id="IPR050903">
    <property type="entry name" value="Bact_Chemotaxis_MeTrfase"/>
</dbReference>
<evidence type="ECO:0000259" key="7">
    <source>
        <dbReference type="PROSITE" id="PS50123"/>
    </source>
</evidence>
<dbReference type="InterPro" id="IPR036804">
    <property type="entry name" value="CheR_N_sf"/>
</dbReference>
<dbReference type="Pfam" id="PF03705">
    <property type="entry name" value="CheR_N"/>
    <property type="match status" value="1"/>
</dbReference>
<dbReference type="InterPro" id="IPR026024">
    <property type="entry name" value="Chemotaxis_MeTrfase_CheR"/>
</dbReference>
<feature type="binding site" evidence="6">
    <location>
        <position position="78"/>
    </location>
    <ligand>
        <name>S-adenosyl-L-methionine</name>
        <dbReference type="ChEBI" id="CHEBI:59789"/>
    </ligand>
</feature>
<dbReference type="InterPro" id="IPR022642">
    <property type="entry name" value="CheR_C"/>
</dbReference>
<comment type="caution">
    <text evidence="8">The sequence shown here is derived from an EMBL/GenBank/DDBJ whole genome shotgun (WGS) entry which is preliminary data.</text>
</comment>
<keyword evidence="2 5" id="KW-0489">Methyltransferase</keyword>
<evidence type="ECO:0000256" key="3">
    <source>
        <dbReference type="ARBA" id="ARBA00022679"/>
    </source>
</evidence>
<evidence type="ECO:0000256" key="4">
    <source>
        <dbReference type="ARBA" id="ARBA00022691"/>
    </source>
</evidence>
<comment type="function">
    <text evidence="5">Methylation of the membrane-bound methyl-accepting chemotaxis proteins (MCP) to form gamma-glutamyl methyl ester residues in MCP.</text>
</comment>
<evidence type="ECO:0000313" key="9">
    <source>
        <dbReference type="Proteomes" id="UP000023268"/>
    </source>
</evidence>
<dbReference type="PANTHER" id="PTHR24422:SF26">
    <property type="entry name" value="CHEMOTAXIS PROTEIN METHYLTRANSFERASE"/>
    <property type="match status" value="1"/>
</dbReference>
<feature type="binding site" evidence="6">
    <location>
        <position position="82"/>
    </location>
    <ligand>
        <name>S-adenosyl-L-methionine</name>
        <dbReference type="ChEBI" id="CHEBI:59789"/>
    </ligand>
</feature>
<dbReference type="GO" id="GO:0008983">
    <property type="term" value="F:protein-glutamate O-methyltransferase activity"/>
    <property type="evidence" value="ECO:0007669"/>
    <property type="project" value="UniProtKB-EC"/>
</dbReference>
<dbReference type="SMART" id="SM00138">
    <property type="entry name" value="MeTrc"/>
    <property type="match status" value="1"/>
</dbReference>